<gene>
    <name evidence="2" type="ORF">ROZALSC1DRAFT_2968</name>
</gene>
<dbReference type="InterPro" id="IPR055206">
    <property type="entry name" value="DEXQc_SUV3"/>
</dbReference>
<dbReference type="InterPro" id="IPR027417">
    <property type="entry name" value="P-loop_NTPase"/>
</dbReference>
<protein>
    <recommendedName>
        <fullName evidence="1">ATP-dependent RNA helicase SUV3 DEXQ-box helicase domain-containing protein</fullName>
    </recommendedName>
</protein>
<feature type="domain" description="ATP-dependent RNA helicase SUV3 DEXQ-box helicase" evidence="1">
    <location>
        <begin position="1"/>
        <end position="66"/>
    </location>
</feature>
<evidence type="ECO:0000313" key="2">
    <source>
        <dbReference type="EMBL" id="RKP20261.1"/>
    </source>
</evidence>
<dbReference type="Pfam" id="PF22527">
    <property type="entry name" value="DEXQc_Suv3"/>
    <property type="match status" value="1"/>
</dbReference>
<dbReference type="Proteomes" id="UP000281549">
    <property type="component" value="Unassembled WGS sequence"/>
</dbReference>
<dbReference type="AlphaFoldDB" id="A0A4P9YMS6"/>
<reference evidence="3" key="1">
    <citation type="journal article" date="2018" name="Nat. Microbiol.">
        <title>Leveraging single-cell genomics to expand the fungal tree of life.</title>
        <authorList>
            <person name="Ahrendt S.R."/>
            <person name="Quandt C.A."/>
            <person name="Ciobanu D."/>
            <person name="Clum A."/>
            <person name="Salamov A."/>
            <person name="Andreopoulos B."/>
            <person name="Cheng J.F."/>
            <person name="Woyke T."/>
            <person name="Pelin A."/>
            <person name="Henrissat B."/>
            <person name="Reynolds N.K."/>
            <person name="Benny G.L."/>
            <person name="Smith M.E."/>
            <person name="James T.Y."/>
            <person name="Grigoriev I.V."/>
        </authorList>
    </citation>
    <scope>NUCLEOTIDE SEQUENCE [LARGE SCALE GENOMIC DNA]</scope>
    <source>
        <strain evidence="3">CSF55</strain>
    </source>
</reference>
<proteinExistence type="predicted"/>
<accession>A0A4P9YMS6</accession>
<evidence type="ECO:0000259" key="1">
    <source>
        <dbReference type="Pfam" id="PF22527"/>
    </source>
</evidence>
<evidence type="ECO:0000313" key="3">
    <source>
        <dbReference type="Proteomes" id="UP000281549"/>
    </source>
</evidence>
<sequence length="150" mass="17453">MVNLDENYDVSIIDNFDKIGDSIYGWDITRLVHGLKSKELHIYGSEFYETFARRLFRDTKDPFSINSSNNNFKKRMSICNSPLEDFKFLRNGDCIVASSRESLYNLKRLIEHKYGKKCAITHNKLPIAVIERQINMFNDPNSGFDTLLTT</sequence>
<dbReference type="EMBL" id="ML005090">
    <property type="protein sequence ID" value="RKP20261.1"/>
    <property type="molecule type" value="Genomic_DNA"/>
</dbReference>
<name>A0A4P9YMS6_ROZAC</name>
<organism evidence="2 3">
    <name type="scientific">Rozella allomycis (strain CSF55)</name>
    <dbReference type="NCBI Taxonomy" id="988480"/>
    <lineage>
        <taxon>Eukaryota</taxon>
        <taxon>Fungi</taxon>
        <taxon>Fungi incertae sedis</taxon>
        <taxon>Cryptomycota</taxon>
        <taxon>Cryptomycota incertae sedis</taxon>
        <taxon>Rozella</taxon>
    </lineage>
</organism>
<dbReference type="Gene3D" id="3.40.50.300">
    <property type="entry name" value="P-loop containing nucleotide triphosphate hydrolases"/>
    <property type="match status" value="1"/>
</dbReference>
<feature type="non-terminal residue" evidence="2">
    <location>
        <position position="150"/>
    </location>
</feature>